<dbReference type="AlphaFoldDB" id="A0A1D2M1Z9"/>
<name>A0A1D2M1Z9_ORCCI</name>
<dbReference type="Pfam" id="PF05199">
    <property type="entry name" value="GMC_oxred_C"/>
    <property type="match status" value="1"/>
</dbReference>
<comment type="similarity">
    <text evidence="2">Belongs to the GMC oxidoreductase family.</text>
</comment>
<evidence type="ECO:0000313" key="9">
    <source>
        <dbReference type="Proteomes" id="UP000094527"/>
    </source>
</evidence>
<feature type="domain" description="Glucose-methanol-choline oxidoreductase N-terminal" evidence="6">
    <location>
        <begin position="258"/>
        <end position="310"/>
    </location>
</feature>
<feature type="domain" description="Glucose-methanol-choline oxidoreductase N-terminal" evidence="6">
    <location>
        <begin position="59"/>
        <end position="250"/>
    </location>
</feature>
<keyword evidence="5" id="KW-0472">Membrane</keyword>
<accession>A0A1D2M1Z9</accession>
<comment type="cofactor">
    <cofactor evidence="1">
        <name>FAD</name>
        <dbReference type="ChEBI" id="CHEBI:57692"/>
    </cofactor>
</comment>
<feature type="transmembrane region" description="Helical" evidence="5">
    <location>
        <begin position="60"/>
        <end position="77"/>
    </location>
</feature>
<dbReference type="GO" id="GO:0016614">
    <property type="term" value="F:oxidoreductase activity, acting on CH-OH group of donors"/>
    <property type="evidence" value="ECO:0007669"/>
    <property type="project" value="InterPro"/>
</dbReference>
<keyword evidence="3" id="KW-0285">Flavoprotein</keyword>
<dbReference type="InterPro" id="IPR007867">
    <property type="entry name" value="GMC_OxRtase_C"/>
</dbReference>
<reference evidence="8 9" key="1">
    <citation type="journal article" date="2016" name="Genome Biol. Evol.">
        <title>Gene Family Evolution Reflects Adaptation to Soil Environmental Stressors in the Genome of the Collembolan Orchesella cincta.</title>
        <authorList>
            <person name="Faddeeva-Vakhrusheva A."/>
            <person name="Derks M.F."/>
            <person name="Anvar S.Y."/>
            <person name="Agamennone V."/>
            <person name="Suring W."/>
            <person name="Smit S."/>
            <person name="van Straalen N.M."/>
            <person name="Roelofs D."/>
        </authorList>
    </citation>
    <scope>NUCLEOTIDE SEQUENCE [LARGE SCALE GENOMIC DNA]</scope>
    <source>
        <tissue evidence="8">Mixed pool</tissue>
    </source>
</reference>
<dbReference type="OrthoDB" id="269227at2759"/>
<proteinExistence type="inferred from homology"/>
<evidence type="ECO:0000256" key="5">
    <source>
        <dbReference type="SAM" id="Phobius"/>
    </source>
</evidence>
<dbReference type="InterPro" id="IPR000172">
    <property type="entry name" value="GMC_OxRdtase_N"/>
</dbReference>
<feature type="non-terminal residue" evidence="8">
    <location>
        <position position="564"/>
    </location>
</feature>
<evidence type="ECO:0000313" key="8">
    <source>
        <dbReference type="EMBL" id="ODM86993.1"/>
    </source>
</evidence>
<comment type="caution">
    <text evidence="8">The sequence shown here is derived from an EMBL/GenBank/DDBJ whole genome shotgun (WGS) entry which is preliminary data.</text>
</comment>
<dbReference type="InterPro" id="IPR036188">
    <property type="entry name" value="FAD/NAD-bd_sf"/>
</dbReference>
<keyword evidence="9" id="KW-1185">Reference proteome</keyword>
<dbReference type="PIRSF" id="PIRSF000137">
    <property type="entry name" value="Alcohol_oxidase"/>
    <property type="match status" value="1"/>
</dbReference>
<keyword evidence="5" id="KW-0812">Transmembrane</keyword>
<dbReference type="SUPFAM" id="SSF51905">
    <property type="entry name" value="FAD/NAD(P)-binding domain"/>
    <property type="match status" value="1"/>
</dbReference>
<sequence length="564" mass="62894">MVLTNFLRKFFPERWTIPIPFTSFIPLALSIGIGSWVALDKAQDFITLPLPQCQGNTFDFIIVGGGCAGIIVATRLANATPSSSVLLLEAGGEPSLLNYVPAFDLYLSNEKSISWIYNSTPLTHSCGACDDRKALTTRGKMLGGSSSHNFMFYVRGNKEDYNRWQWEDAGGDPQWSYEQLLPYFKKSEDYHGAYQNDPDVWKYHGKGGLLNVGTYDFQPGVDQFLEAAKEKGYKVGDYNGENQEVFHEVDMTIQDGWRDVARNEVILSAGAIGSAKLMLLSGVGPAEELQEMNIPVIMDLPVGKTMQDHTYAMVGPFLKSPAASVNFNSVPQTVTNFLLHGRGPLAAPASIAGWRFMQSPLAQPSYPDLQLSQFSAGLYPELPQDFNSFLGLNATILNTWFHPYHLENRDARFLLLWLGRPKSVGSMKLASKNPDENPILDPKYLEHPDDIEALLMRSSRFKSDEYYRCVIRQFGGSFYHHVGTCALEKVKGINGLRIIDASIIPRVPNGNTQAGVIMVAEKGVDLILQDFDEKKQFTANLNGKETETFKYLKQTLLHSSQNRV</sequence>
<dbReference type="GO" id="GO:0050660">
    <property type="term" value="F:flavin adenine dinucleotide binding"/>
    <property type="evidence" value="ECO:0007669"/>
    <property type="project" value="InterPro"/>
</dbReference>
<dbReference type="Pfam" id="PF00732">
    <property type="entry name" value="GMC_oxred_N"/>
    <property type="match status" value="2"/>
</dbReference>
<dbReference type="SUPFAM" id="SSF54373">
    <property type="entry name" value="FAD-linked reductases, C-terminal domain"/>
    <property type="match status" value="1"/>
</dbReference>
<dbReference type="EMBL" id="LJIJ01006515">
    <property type="protein sequence ID" value="ODM86993.1"/>
    <property type="molecule type" value="Genomic_DNA"/>
</dbReference>
<organism evidence="8 9">
    <name type="scientific">Orchesella cincta</name>
    <name type="common">Springtail</name>
    <name type="synonym">Podura cincta</name>
    <dbReference type="NCBI Taxonomy" id="48709"/>
    <lineage>
        <taxon>Eukaryota</taxon>
        <taxon>Metazoa</taxon>
        <taxon>Ecdysozoa</taxon>
        <taxon>Arthropoda</taxon>
        <taxon>Hexapoda</taxon>
        <taxon>Collembola</taxon>
        <taxon>Entomobryomorpha</taxon>
        <taxon>Entomobryoidea</taxon>
        <taxon>Orchesellidae</taxon>
        <taxon>Orchesellinae</taxon>
        <taxon>Orchesella</taxon>
    </lineage>
</organism>
<feature type="transmembrane region" description="Helical" evidence="5">
    <location>
        <begin position="15"/>
        <end position="39"/>
    </location>
</feature>
<evidence type="ECO:0000256" key="3">
    <source>
        <dbReference type="ARBA" id="ARBA00022630"/>
    </source>
</evidence>
<dbReference type="OMA" id="NATFQAD"/>
<keyword evidence="5" id="KW-1133">Transmembrane helix</keyword>
<dbReference type="InterPro" id="IPR012132">
    <property type="entry name" value="GMC_OxRdtase"/>
</dbReference>
<protein>
    <submittedName>
        <fullName evidence="8">Glucose dehydrogenase [FAD, quinone]</fullName>
    </submittedName>
</protein>
<evidence type="ECO:0000256" key="4">
    <source>
        <dbReference type="ARBA" id="ARBA00022827"/>
    </source>
</evidence>
<evidence type="ECO:0000259" key="7">
    <source>
        <dbReference type="Pfam" id="PF05199"/>
    </source>
</evidence>
<dbReference type="Gene3D" id="3.30.560.10">
    <property type="entry name" value="Glucose Oxidase, domain 3"/>
    <property type="match status" value="3"/>
</dbReference>
<evidence type="ECO:0000256" key="2">
    <source>
        <dbReference type="ARBA" id="ARBA00010790"/>
    </source>
</evidence>
<dbReference type="Proteomes" id="UP000094527">
    <property type="component" value="Unassembled WGS sequence"/>
</dbReference>
<dbReference type="STRING" id="48709.A0A1D2M1Z9"/>
<dbReference type="PANTHER" id="PTHR11552">
    <property type="entry name" value="GLUCOSE-METHANOL-CHOLINE GMC OXIDOREDUCTASE"/>
    <property type="match status" value="1"/>
</dbReference>
<evidence type="ECO:0000256" key="1">
    <source>
        <dbReference type="ARBA" id="ARBA00001974"/>
    </source>
</evidence>
<keyword evidence="4" id="KW-0274">FAD</keyword>
<dbReference type="PANTHER" id="PTHR11552:SF147">
    <property type="entry name" value="CHOLINE DEHYDROGENASE, MITOCHONDRIAL"/>
    <property type="match status" value="1"/>
</dbReference>
<gene>
    <name evidence="8" type="ORF">Ocin01_19689</name>
</gene>
<dbReference type="Gene3D" id="3.50.50.60">
    <property type="entry name" value="FAD/NAD(P)-binding domain"/>
    <property type="match status" value="3"/>
</dbReference>
<feature type="domain" description="Glucose-methanol-choline oxidoreductase C-terminal" evidence="7">
    <location>
        <begin position="460"/>
        <end position="520"/>
    </location>
</feature>
<evidence type="ECO:0000259" key="6">
    <source>
        <dbReference type="Pfam" id="PF00732"/>
    </source>
</evidence>